<keyword evidence="2" id="KW-0472">Membrane</keyword>
<feature type="transmembrane region" description="Helical" evidence="2">
    <location>
        <begin position="176"/>
        <end position="195"/>
    </location>
</feature>
<evidence type="ECO:0000256" key="1">
    <source>
        <dbReference type="SAM" id="MobiDB-lite"/>
    </source>
</evidence>
<feature type="compositionally biased region" description="Acidic residues" evidence="1">
    <location>
        <begin position="124"/>
        <end position="147"/>
    </location>
</feature>
<proteinExistence type="predicted"/>
<keyword evidence="2" id="KW-0812">Transmembrane</keyword>
<sequence length="213" mass="24812">MGGGGWGNAKKKKSLEWKYQNTSNEIRRKFRGVNMLLSLLFQLPLVQVIGSIVGYYLWRSNAPRNLKDIISFNVVLSWSTVRQWCWKPVQDAWIKYGVRSNRLISDVKSINNYSPRRRERGGGGEEEEEEEEEEDENEEDDDEKKEEEEEEEEFIVSCCCNGNKECNGCKFWSTQLLIWAVIHVVWCCAIGTSVWRQQYGSLILQVFHGLFLS</sequence>
<keyword evidence="2" id="KW-1133">Transmembrane helix</keyword>
<keyword evidence="4" id="KW-1185">Reference proteome</keyword>
<feature type="non-terminal residue" evidence="3">
    <location>
        <position position="213"/>
    </location>
</feature>
<evidence type="ECO:0000256" key="2">
    <source>
        <dbReference type="SAM" id="Phobius"/>
    </source>
</evidence>
<protein>
    <submittedName>
        <fullName evidence="3">Uncharacterized protein</fullName>
    </submittedName>
</protein>
<evidence type="ECO:0000313" key="4">
    <source>
        <dbReference type="Proteomes" id="UP000023152"/>
    </source>
</evidence>
<organism evidence="3 4">
    <name type="scientific">Reticulomyxa filosa</name>
    <dbReference type="NCBI Taxonomy" id="46433"/>
    <lineage>
        <taxon>Eukaryota</taxon>
        <taxon>Sar</taxon>
        <taxon>Rhizaria</taxon>
        <taxon>Retaria</taxon>
        <taxon>Foraminifera</taxon>
        <taxon>Monothalamids</taxon>
        <taxon>Reticulomyxidae</taxon>
        <taxon>Reticulomyxa</taxon>
    </lineage>
</organism>
<comment type="caution">
    <text evidence="3">The sequence shown here is derived from an EMBL/GenBank/DDBJ whole genome shotgun (WGS) entry which is preliminary data.</text>
</comment>
<feature type="transmembrane region" description="Helical" evidence="2">
    <location>
        <begin position="36"/>
        <end position="58"/>
    </location>
</feature>
<dbReference type="EMBL" id="ASPP01020280">
    <property type="protein sequence ID" value="ETO13994.1"/>
    <property type="molecule type" value="Genomic_DNA"/>
</dbReference>
<dbReference type="Proteomes" id="UP000023152">
    <property type="component" value="Unassembled WGS sequence"/>
</dbReference>
<name>X6MJH1_RETFI</name>
<evidence type="ECO:0000313" key="3">
    <source>
        <dbReference type="EMBL" id="ETO13994.1"/>
    </source>
</evidence>
<gene>
    <name evidence="3" type="ORF">RFI_23375</name>
</gene>
<accession>X6MJH1</accession>
<feature type="region of interest" description="Disordered" evidence="1">
    <location>
        <begin position="115"/>
        <end position="147"/>
    </location>
</feature>
<dbReference type="AlphaFoldDB" id="X6MJH1"/>
<reference evidence="3 4" key="1">
    <citation type="journal article" date="2013" name="Curr. Biol.">
        <title>The Genome of the Foraminiferan Reticulomyxa filosa.</title>
        <authorList>
            <person name="Glockner G."/>
            <person name="Hulsmann N."/>
            <person name="Schleicher M."/>
            <person name="Noegel A.A."/>
            <person name="Eichinger L."/>
            <person name="Gallinger C."/>
            <person name="Pawlowski J."/>
            <person name="Sierra R."/>
            <person name="Euteneuer U."/>
            <person name="Pillet L."/>
            <person name="Moustafa A."/>
            <person name="Platzer M."/>
            <person name="Groth M."/>
            <person name="Szafranski K."/>
            <person name="Schliwa M."/>
        </authorList>
    </citation>
    <scope>NUCLEOTIDE SEQUENCE [LARGE SCALE GENOMIC DNA]</scope>
</reference>